<protein>
    <recommendedName>
        <fullName evidence="2">GatB/YqeY domain-containing protein</fullName>
    </recommendedName>
</protein>
<dbReference type="AlphaFoldDB" id="A0A382V7K2"/>
<dbReference type="Gene3D" id="1.10.10.410">
    <property type="match status" value="1"/>
</dbReference>
<accession>A0A382V7K2</accession>
<evidence type="ECO:0008006" key="2">
    <source>
        <dbReference type="Google" id="ProtNLM"/>
    </source>
</evidence>
<reference evidence="1" key="1">
    <citation type="submission" date="2018-05" db="EMBL/GenBank/DDBJ databases">
        <authorList>
            <person name="Lanie J.A."/>
            <person name="Ng W.-L."/>
            <person name="Kazmierczak K.M."/>
            <person name="Andrzejewski T.M."/>
            <person name="Davidsen T.M."/>
            <person name="Wayne K.J."/>
            <person name="Tettelin H."/>
            <person name="Glass J.I."/>
            <person name="Rusch D."/>
            <person name="Podicherti R."/>
            <person name="Tsui H.-C.T."/>
            <person name="Winkler M.E."/>
        </authorList>
    </citation>
    <scope>NUCLEOTIDE SEQUENCE</scope>
</reference>
<proteinExistence type="predicted"/>
<dbReference type="PANTHER" id="PTHR28055:SF1">
    <property type="entry name" value="ALTERED INHERITANCE OF MITOCHONDRIA PROTEIN 41, MITOCHONDRIAL"/>
    <property type="match status" value="1"/>
</dbReference>
<dbReference type="GO" id="GO:0016884">
    <property type="term" value="F:carbon-nitrogen ligase activity, with glutamine as amido-N-donor"/>
    <property type="evidence" value="ECO:0007669"/>
    <property type="project" value="InterPro"/>
</dbReference>
<dbReference type="InterPro" id="IPR003789">
    <property type="entry name" value="Asn/Gln_tRNA_amidoTrase-B-like"/>
</dbReference>
<name>A0A382V7K2_9ZZZZ</name>
<dbReference type="EMBL" id="UINC01149839">
    <property type="protein sequence ID" value="SVD42546.1"/>
    <property type="molecule type" value="Genomic_DNA"/>
</dbReference>
<dbReference type="SUPFAM" id="SSF89095">
    <property type="entry name" value="GatB/YqeY motif"/>
    <property type="match status" value="1"/>
</dbReference>
<dbReference type="InterPro" id="IPR019004">
    <property type="entry name" value="YqeY/Aim41"/>
</dbReference>
<dbReference type="InterPro" id="IPR042184">
    <property type="entry name" value="YqeY/Aim41_N"/>
</dbReference>
<dbReference type="Gene3D" id="1.10.1510.10">
    <property type="entry name" value="Uncharacterised protein YqeY/AIM41 PF09424, N-terminal domain"/>
    <property type="match status" value="1"/>
</dbReference>
<sequence>NKTLISTLRLVLAAIKERDIANRTSEKKEEVKDQEIIKILLKMKKQRQDAAALYKKGERPELLAAEEAEIKIIDTFLPKQLSEEETQKICKEIIASIGASSIKDMGKIMGSLKQKYSDSIDFSKANIIVKGLLS</sequence>
<dbReference type="Pfam" id="PF09424">
    <property type="entry name" value="YqeY"/>
    <property type="match status" value="1"/>
</dbReference>
<dbReference type="PANTHER" id="PTHR28055">
    <property type="entry name" value="ALTERED INHERITANCE OF MITOCHONDRIA PROTEIN 41, MITOCHONDRIAL"/>
    <property type="match status" value="1"/>
</dbReference>
<feature type="non-terminal residue" evidence="1">
    <location>
        <position position="1"/>
    </location>
</feature>
<dbReference type="InterPro" id="IPR023168">
    <property type="entry name" value="GatB_Yqey_C_2"/>
</dbReference>
<organism evidence="1">
    <name type="scientific">marine metagenome</name>
    <dbReference type="NCBI Taxonomy" id="408172"/>
    <lineage>
        <taxon>unclassified sequences</taxon>
        <taxon>metagenomes</taxon>
        <taxon>ecological metagenomes</taxon>
    </lineage>
</organism>
<evidence type="ECO:0000313" key="1">
    <source>
        <dbReference type="EMBL" id="SVD42546.1"/>
    </source>
</evidence>
<gene>
    <name evidence="1" type="ORF">METZ01_LOCUS395400</name>
</gene>